<dbReference type="EMBL" id="CP087164">
    <property type="protein sequence ID" value="UGS38884.1"/>
    <property type="molecule type" value="Genomic_DNA"/>
</dbReference>
<dbReference type="KEGG" id="sbae:DSM104329_05315"/>
<dbReference type="AlphaFoldDB" id="A0A9E6Y2P5"/>
<evidence type="ECO:0000313" key="3">
    <source>
        <dbReference type="Proteomes" id="UP001162834"/>
    </source>
</evidence>
<feature type="domain" description="VOC" evidence="1">
    <location>
        <begin position="3"/>
        <end position="115"/>
    </location>
</feature>
<gene>
    <name evidence="2" type="ORF">DSM104329_05315</name>
</gene>
<evidence type="ECO:0000259" key="1">
    <source>
        <dbReference type="PROSITE" id="PS51819"/>
    </source>
</evidence>
<dbReference type="Gene3D" id="3.10.180.10">
    <property type="entry name" value="2,3-Dihydroxybiphenyl 1,2-Dioxygenase, domain 1"/>
    <property type="match status" value="1"/>
</dbReference>
<dbReference type="PROSITE" id="PS51819">
    <property type="entry name" value="VOC"/>
    <property type="match status" value="1"/>
</dbReference>
<dbReference type="SUPFAM" id="SSF54593">
    <property type="entry name" value="Glyoxalase/Bleomycin resistance protein/Dihydroxybiphenyl dioxygenase"/>
    <property type="match status" value="1"/>
</dbReference>
<sequence>MSLINHVAVEMPRSLTEETVAFYELLGFERVSPPESLLDIAAWVRSGEQTIHLLYVEDPVVPPRGHIAIVRADYEGTVARLEAAGHSYRRHEVHWGSPRGYATDPVGHMIEVMEFPPPL</sequence>
<dbReference type="InterPro" id="IPR037523">
    <property type="entry name" value="VOC_core"/>
</dbReference>
<organism evidence="2 3">
    <name type="scientific">Capillimicrobium parvum</name>
    <dbReference type="NCBI Taxonomy" id="2884022"/>
    <lineage>
        <taxon>Bacteria</taxon>
        <taxon>Bacillati</taxon>
        <taxon>Actinomycetota</taxon>
        <taxon>Thermoleophilia</taxon>
        <taxon>Solirubrobacterales</taxon>
        <taxon>Capillimicrobiaceae</taxon>
        <taxon>Capillimicrobium</taxon>
    </lineage>
</organism>
<accession>A0A9E6Y2P5</accession>
<dbReference type="InterPro" id="IPR004360">
    <property type="entry name" value="Glyas_Fos-R_dOase_dom"/>
</dbReference>
<dbReference type="Proteomes" id="UP001162834">
    <property type="component" value="Chromosome"/>
</dbReference>
<dbReference type="RefSeq" id="WP_259312896.1">
    <property type="nucleotide sequence ID" value="NZ_CP087164.1"/>
</dbReference>
<name>A0A9E6Y2P5_9ACTN</name>
<protein>
    <recommendedName>
        <fullName evidence="1">VOC domain-containing protein</fullName>
    </recommendedName>
</protein>
<evidence type="ECO:0000313" key="2">
    <source>
        <dbReference type="EMBL" id="UGS38884.1"/>
    </source>
</evidence>
<keyword evidence="3" id="KW-1185">Reference proteome</keyword>
<dbReference type="InterPro" id="IPR029068">
    <property type="entry name" value="Glyas_Bleomycin-R_OHBP_Dase"/>
</dbReference>
<reference evidence="2" key="1">
    <citation type="journal article" date="2022" name="Int. J. Syst. Evol. Microbiol.">
        <title>Pseudomonas aegrilactucae sp. nov. and Pseudomonas morbosilactucae sp. nov., pathogens causing bacterial rot of lettuce in Japan.</title>
        <authorList>
            <person name="Sawada H."/>
            <person name="Fujikawa T."/>
            <person name="Satou M."/>
        </authorList>
    </citation>
    <scope>NUCLEOTIDE SEQUENCE</scope>
    <source>
        <strain evidence="2">0166_1</strain>
    </source>
</reference>
<dbReference type="Pfam" id="PF00903">
    <property type="entry name" value="Glyoxalase"/>
    <property type="match status" value="1"/>
</dbReference>
<proteinExistence type="predicted"/>